<protein>
    <submittedName>
        <fullName evidence="4">Uncharacterized protein</fullName>
    </submittedName>
</protein>
<evidence type="ECO:0000256" key="1">
    <source>
        <dbReference type="SAM" id="MobiDB-lite"/>
    </source>
</evidence>
<dbReference type="AlphaFoldDB" id="A0AA39V501"/>
<evidence type="ECO:0000313" key="4">
    <source>
        <dbReference type="EMBL" id="KAK0511949.1"/>
    </source>
</evidence>
<keyword evidence="2" id="KW-0472">Membrane</keyword>
<proteinExistence type="predicted"/>
<dbReference type="EMBL" id="JAFEKC020000011">
    <property type="protein sequence ID" value="KAK0511949.1"/>
    <property type="molecule type" value="Genomic_DNA"/>
</dbReference>
<keyword evidence="5" id="KW-1185">Reference proteome</keyword>
<accession>A0AA39V501</accession>
<reference evidence="4" key="1">
    <citation type="submission" date="2023-03" db="EMBL/GenBank/DDBJ databases">
        <title>Complete genome of Cladonia borealis.</title>
        <authorList>
            <person name="Park H."/>
        </authorList>
    </citation>
    <scope>NUCLEOTIDE SEQUENCE</scope>
    <source>
        <strain evidence="4">ANT050790</strain>
    </source>
</reference>
<evidence type="ECO:0000256" key="3">
    <source>
        <dbReference type="SAM" id="SignalP"/>
    </source>
</evidence>
<organism evidence="4 5">
    <name type="scientific">Cladonia borealis</name>
    <dbReference type="NCBI Taxonomy" id="184061"/>
    <lineage>
        <taxon>Eukaryota</taxon>
        <taxon>Fungi</taxon>
        <taxon>Dikarya</taxon>
        <taxon>Ascomycota</taxon>
        <taxon>Pezizomycotina</taxon>
        <taxon>Lecanoromycetes</taxon>
        <taxon>OSLEUM clade</taxon>
        <taxon>Lecanoromycetidae</taxon>
        <taxon>Lecanorales</taxon>
        <taxon>Lecanorineae</taxon>
        <taxon>Cladoniaceae</taxon>
        <taxon>Cladonia</taxon>
    </lineage>
</organism>
<sequence length="707" mass="72646">MFALSLISFQATSRSSVLLSTCMCHSGYLSRCEQATLQYKDPNLTGCYAGTGGSTTFTLTSGDQLGLPSVASYINVGDHPQTFSMSCSEFFDLSLIPWDLKMSFAESPVCATYAQEPFALQPPGVASGDAHEPFDCCGGCQLMAPQVQILYWSTTSSTGCTQANATINTGLPGSAGAQDSPVPDQSGGPSIAVVDGSTLTYPSLYMAFHGAISVTDQCRQRGNIHYNPTIAIPPDDLSTLSFNKNLVVYDGIAPQTGLYDPGACHTYGLSNGSTTSYLDPDPDSIGLSTWTTSVSYTMGPPYNPILVPPAQLTALDPAWASCTLWWSYGENAYALSYGLYDPPRVLTPTNAMVAPSTTPPSVPPQVTPPAPEPAAFITSVAPESTAAPQLVPNPGPSVDSSPDIAAPDSGLASLILAAFNPDPSAAVNTEDPADYQASVNVNILGYAASNQPIINVDGHSFTADRATQYIIGSQTVSVGSSAIYINGVSSLVIPAATITASVENLDPVLTIDGTHVSADPAGQCVVGSQTLNPGGSSITIAGVPYAIPSSVTAIISAGHTMALLPQDTANAQVLSKLGIVSGSEAQIYTVDGVPINEDPTAIVVDGTTITSGSLPLTVDGQVLSLLSSDTLVVDGSLTVLSSAPPSNLATANNSATEISAAGNGSDIVAYTGGTARMGAGDILIFSAMLIFAHSLALHLLNFGARDL</sequence>
<dbReference type="Proteomes" id="UP001166286">
    <property type="component" value="Unassembled WGS sequence"/>
</dbReference>
<name>A0AA39V501_9LECA</name>
<feature type="chain" id="PRO_5041338419" evidence="3">
    <location>
        <begin position="16"/>
        <end position="707"/>
    </location>
</feature>
<evidence type="ECO:0000313" key="5">
    <source>
        <dbReference type="Proteomes" id="UP001166286"/>
    </source>
</evidence>
<gene>
    <name evidence="4" type="ORF">JMJ35_005077</name>
</gene>
<keyword evidence="2" id="KW-0812">Transmembrane</keyword>
<keyword evidence="2" id="KW-1133">Transmembrane helix</keyword>
<comment type="caution">
    <text evidence="4">The sequence shown here is derived from an EMBL/GenBank/DDBJ whole genome shotgun (WGS) entry which is preliminary data.</text>
</comment>
<evidence type="ECO:0000256" key="2">
    <source>
        <dbReference type="SAM" id="Phobius"/>
    </source>
</evidence>
<feature type="region of interest" description="Disordered" evidence="1">
    <location>
        <begin position="171"/>
        <end position="191"/>
    </location>
</feature>
<keyword evidence="3" id="KW-0732">Signal</keyword>
<feature type="signal peptide" evidence="3">
    <location>
        <begin position="1"/>
        <end position="15"/>
    </location>
</feature>
<feature type="transmembrane region" description="Helical" evidence="2">
    <location>
        <begin position="682"/>
        <end position="702"/>
    </location>
</feature>